<dbReference type="Proteomes" id="UP000256661">
    <property type="component" value="Unassembled WGS sequence"/>
</dbReference>
<dbReference type="OrthoDB" id="3171430at2"/>
<evidence type="ECO:0000259" key="4">
    <source>
        <dbReference type="PROSITE" id="PS50043"/>
    </source>
</evidence>
<dbReference type="PANTHER" id="PTHR44688">
    <property type="entry name" value="DNA-BINDING TRANSCRIPTIONAL ACTIVATOR DEVR_DOSR"/>
    <property type="match status" value="1"/>
</dbReference>
<gene>
    <name evidence="5" type="ORF">DFJ69_5537</name>
</gene>
<evidence type="ECO:0000256" key="2">
    <source>
        <dbReference type="ARBA" id="ARBA00023125"/>
    </source>
</evidence>
<dbReference type="InterPro" id="IPR016032">
    <property type="entry name" value="Sig_transdc_resp-reg_C-effctor"/>
</dbReference>
<keyword evidence="3" id="KW-0804">Transcription</keyword>
<dbReference type="EMBL" id="QTTT01000001">
    <property type="protein sequence ID" value="REF00017.1"/>
    <property type="molecule type" value="Genomic_DNA"/>
</dbReference>
<name>A0A3D9SVQ8_9ACTN</name>
<dbReference type="SMART" id="SM00421">
    <property type="entry name" value="HTH_LUXR"/>
    <property type="match status" value="1"/>
</dbReference>
<dbReference type="PROSITE" id="PS00622">
    <property type="entry name" value="HTH_LUXR_1"/>
    <property type="match status" value="1"/>
</dbReference>
<evidence type="ECO:0000256" key="1">
    <source>
        <dbReference type="ARBA" id="ARBA00023015"/>
    </source>
</evidence>
<evidence type="ECO:0000313" key="5">
    <source>
        <dbReference type="EMBL" id="REF00017.1"/>
    </source>
</evidence>
<keyword evidence="2" id="KW-0238">DNA-binding</keyword>
<dbReference type="InterPro" id="IPR000792">
    <property type="entry name" value="Tscrpt_reg_LuxR_C"/>
</dbReference>
<dbReference type="InterPro" id="IPR036388">
    <property type="entry name" value="WH-like_DNA-bd_sf"/>
</dbReference>
<keyword evidence="1" id="KW-0805">Transcription regulation</keyword>
<evidence type="ECO:0000313" key="6">
    <source>
        <dbReference type="Proteomes" id="UP000256661"/>
    </source>
</evidence>
<protein>
    <submittedName>
        <fullName evidence="5">Regulatory LuxR family protein</fullName>
    </submittedName>
</protein>
<feature type="domain" description="HTH luxR-type" evidence="4">
    <location>
        <begin position="358"/>
        <end position="423"/>
    </location>
</feature>
<dbReference type="InterPro" id="IPR036890">
    <property type="entry name" value="HATPase_C_sf"/>
</dbReference>
<comment type="caution">
    <text evidence="5">The sequence shown here is derived from an EMBL/GenBank/DDBJ whole genome shotgun (WGS) entry which is preliminary data.</text>
</comment>
<dbReference type="RefSeq" id="WP_116025228.1">
    <property type="nucleotide sequence ID" value="NZ_QTTT01000001.1"/>
</dbReference>
<dbReference type="GO" id="GO:0006355">
    <property type="term" value="P:regulation of DNA-templated transcription"/>
    <property type="evidence" value="ECO:0007669"/>
    <property type="project" value="InterPro"/>
</dbReference>
<keyword evidence="6" id="KW-1185">Reference proteome</keyword>
<organism evidence="5 6">
    <name type="scientific">Thermomonospora umbrina</name>
    <dbReference type="NCBI Taxonomy" id="111806"/>
    <lineage>
        <taxon>Bacteria</taxon>
        <taxon>Bacillati</taxon>
        <taxon>Actinomycetota</taxon>
        <taxon>Actinomycetes</taxon>
        <taxon>Streptosporangiales</taxon>
        <taxon>Thermomonosporaceae</taxon>
        <taxon>Thermomonospora</taxon>
    </lineage>
</organism>
<dbReference type="SUPFAM" id="SSF55874">
    <property type="entry name" value="ATPase domain of HSP90 chaperone/DNA topoisomerase II/histidine kinase"/>
    <property type="match status" value="1"/>
</dbReference>
<dbReference type="AlphaFoldDB" id="A0A3D9SVQ8"/>
<proteinExistence type="predicted"/>
<dbReference type="PROSITE" id="PS50043">
    <property type="entry name" value="HTH_LUXR_2"/>
    <property type="match status" value="1"/>
</dbReference>
<dbReference type="Gene3D" id="3.30.565.10">
    <property type="entry name" value="Histidine kinase-like ATPase, C-terminal domain"/>
    <property type="match status" value="1"/>
</dbReference>
<dbReference type="SUPFAM" id="SSF46894">
    <property type="entry name" value="C-terminal effector domain of the bipartite response regulators"/>
    <property type="match status" value="1"/>
</dbReference>
<dbReference type="GO" id="GO:0003677">
    <property type="term" value="F:DNA binding"/>
    <property type="evidence" value="ECO:0007669"/>
    <property type="project" value="UniProtKB-KW"/>
</dbReference>
<dbReference type="Pfam" id="PF00196">
    <property type="entry name" value="GerE"/>
    <property type="match status" value="1"/>
</dbReference>
<accession>A0A3D9SVQ8</accession>
<dbReference type="Gene3D" id="1.10.10.10">
    <property type="entry name" value="Winged helix-like DNA-binding domain superfamily/Winged helix DNA-binding domain"/>
    <property type="match status" value="1"/>
</dbReference>
<dbReference type="CDD" id="cd06170">
    <property type="entry name" value="LuxR_C_like"/>
    <property type="match status" value="1"/>
</dbReference>
<dbReference type="PRINTS" id="PR00038">
    <property type="entry name" value="HTHLUXR"/>
</dbReference>
<sequence>MGSNGWSDPRQVLESAHIVLGAPLDEVPARLSQILAELVPHRALAMLTGTCARQPLRAHGDAAVTGRVSSAELARLAETVVPGEPWSGEATLGGVARPVLAVACDPGGAAGSLLAVVPPRVADPGEAAGQVVQRLWDVVTLHLTVRMSAADPVPLAHNRIAASERARAIGELTDLHRVTLTTLLSTLRSRRLDDTAARRAATDLAVSALIDLRTAGEVDRALSEEPADRAFARLADELRLLAHYGEVSLELVGPGQDERSLPADITNTARVLVRGTVLAMLEQDGLRRIRASWQPTDGELRVTVRDDGPGTLSADTLTAHRLTERVRALNGTLALEATPGWGTLVTVTLPLTAPPGPATDPLVALNPRELEVLRQLTLGHRNRQIAERLHISERTVKFHVTNILDKLDVGSRGEAAATARSAGL</sequence>
<evidence type="ECO:0000256" key="3">
    <source>
        <dbReference type="ARBA" id="ARBA00023163"/>
    </source>
</evidence>
<dbReference type="PANTHER" id="PTHR44688:SF16">
    <property type="entry name" value="DNA-BINDING TRANSCRIPTIONAL ACTIVATOR DEVR_DOSR"/>
    <property type="match status" value="1"/>
</dbReference>
<reference evidence="5 6" key="1">
    <citation type="submission" date="2018-08" db="EMBL/GenBank/DDBJ databases">
        <title>Sequencing the genomes of 1000 actinobacteria strains.</title>
        <authorList>
            <person name="Klenk H.-P."/>
        </authorList>
    </citation>
    <scope>NUCLEOTIDE SEQUENCE [LARGE SCALE GENOMIC DNA]</scope>
    <source>
        <strain evidence="5 6">DSM 43927</strain>
    </source>
</reference>